<accession>A0AAW2J2I2</accession>
<comment type="caution">
    <text evidence="1">The sequence shown here is derived from an EMBL/GenBank/DDBJ whole genome shotgun (WGS) entry which is preliminary data.</text>
</comment>
<evidence type="ECO:0000313" key="1">
    <source>
        <dbReference type="EMBL" id="KAL0288206.1"/>
    </source>
</evidence>
<dbReference type="AlphaFoldDB" id="A0AAW2J2I2"/>
<dbReference type="PANTHER" id="PTHR48475">
    <property type="entry name" value="RIBONUCLEASE H"/>
    <property type="match status" value="1"/>
</dbReference>
<evidence type="ECO:0008006" key="2">
    <source>
        <dbReference type="Google" id="ProtNLM"/>
    </source>
</evidence>
<dbReference type="EMBL" id="JACGWM010001759">
    <property type="protein sequence ID" value="KAL0288206.1"/>
    <property type="molecule type" value="Genomic_DNA"/>
</dbReference>
<protein>
    <recommendedName>
        <fullName evidence="2">Reverse transcriptase domain-containing protein</fullName>
    </recommendedName>
</protein>
<dbReference type="SUPFAM" id="SSF53098">
    <property type="entry name" value="Ribonuclease H-like"/>
    <property type="match status" value="1"/>
</dbReference>
<name>A0AAW2J2I2_9LAMI</name>
<dbReference type="PANTHER" id="PTHR48475:SF2">
    <property type="entry name" value="RIBONUCLEASE H"/>
    <property type="match status" value="1"/>
</dbReference>
<dbReference type="Gene3D" id="3.30.420.10">
    <property type="entry name" value="Ribonuclease H-like superfamily/Ribonuclease H"/>
    <property type="match status" value="1"/>
</dbReference>
<sequence length="139" mass="15880">MFVDGSSTSSRSGVDMVIKSLEADYMEYVITLEFPASNNEAEYEAILLGSRLIHAAGARKETPFNLVYGTEAVLPTEIGEETWKVRSYDSTINSESRREDLDLMEEKREIAERRICIYKSKMARAYDDRVRPPSSRKEI</sequence>
<organism evidence="1">
    <name type="scientific">Sesamum calycinum</name>
    <dbReference type="NCBI Taxonomy" id="2727403"/>
    <lineage>
        <taxon>Eukaryota</taxon>
        <taxon>Viridiplantae</taxon>
        <taxon>Streptophyta</taxon>
        <taxon>Embryophyta</taxon>
        <taxon>Tracheophyta</taxon>
        <taxon>Spermatophyta</taxon>
        <taxon>Magnoliopsida</taxon>
        <taxon>eudicotyledons</taxon>
        <taxon>Gunneridae</taxon>
        <taxon>Pentapetalae</taxon>
        <taxon>asterids</taxon>
        <taxon>lamiids</taxon>
        <taxon>Lamiales</taxon>
        <taxon>Pedaliaceae</taxon>
        <taxon>Sesamum</taxon>
    </lineage>
</organism>
<gene>
    <name evidence="1" type="ORF">Scaly_2737800</name>
</gene>
<reference evidence="1" key="2">
    <citation type="journal article" date="2024" name="Plant">
        <title>Genomic evolution and insights into agronomic trait innovations of Sesamum species.</title>
        <authorList>
            <person name="Miao H."/>
            <person name="Wang L."/>
            <person name="Qu L."/>
            <person name="Liu H."/>
            <person name="Sun Y."/>
            <person name="Le M."/>
            <person name="Wang Q."/>
            <person name="Wei S."/>
            <person name="Zheng Y."/>
            <person name="Lin W."/>
            <person name="Duan Y."/>
            <person name="Cao H."/>
            <person name="Xiong S."/>
            <person name="Wang X."/>
            <person name="Wei L."/>
            <person name="Li C."/>
            <person name="Ma Q."/>
            <person name="Ju M."/>
            <person name="Zhao R."/>
            <person name="Li G."/>
            <person name="Mu C."/>
            <person name="Tian Q."/>
            <person name="Mei H."/>
            <person name="Zhang T."/>
            <person name="Gao T."/>
            <person name="Zhang H."/>
        </authorList>
    </citation>
    <scope>NUCLEOTIDE SEQUENCE</scope>
    <source>
        <strain evidence="1">KEN8</strain>
    </source>
</reference>
<reference evidence="1" key="1">
    <citation type="submission" date="2020-06" db="EMBL/GenBank/DDBJ databases">
        <authorList>
            <person name="Li T."/>
            <person name="Hu X."/>
            <person name="Zhang T."/>
            <person name="Song X."/>
            <person name="Zhang H."/>
            <person name="Dai N."/>
            <person name="Sheng W."/>
            <person name="Hou X."/>
            <person name="Wei L."/>
        </authorList>
    </citation>
    <scope>NUCLEOTIDE SEQUENCE</scope>
    <source>
        <strain evidence="1">KEN8</strain>
        <tissue evidence="1">Leaf</tissue>
    </source>
</reference>
<dbReference type="GO" id="GO:0003676">
    <property type="term" value="F:nucleic acid binding"/>
    <property type="evidence" value="ECO:0007669"/>
    <property type="project" value="InterPro"/>
</dbReference>
<dbReference type="InterPro" id="IPR012337">
    <property type="entry name" value="RNaseH-like_sf"/>
</dbReference>
<dbReference type="InterPro" id="IPR036397">
    <property type="entry name" value="RNaseH_sf"/>
</dbReference>
<proteinExistence type="predicted"/>